<dbReference type="PANTHER" id="PTHR35563:SF2">
    <property type="entry name" value="BARREL METAL-DEPENDENT HYDROLASE, PUTATIVE (AFU_ORTHOLOGUE AFUA_1G16240)-RELATED"/>
    <property type="match status" value="1"/>
</dbReference>
<gene>
    <name evidence="3" type="ORF">So717_37550</name>
</gene>
<evidence type="ECO:0000313" key="3">
    <source>
        <dbReference type="EMBL" id="GFE52002.1"/>
    </source>
</evidence>
<dbReference type="SUPFAM" id="SSF51556">
    <property type="entry name" value="Metallo-dependent hydrolases"/>
    <property type="match status" value="1"/>
</dbReference>
<evidence type="ECO:0000256" key="1">
    <source>
        <dbReference type="SAM" id="MobiDB-lite"/>
    </source>
</evidence>
<keyword evidence="3" id="KW-0378">Hydrolase</keyword>
<reference evidence="3 4" key="1">
    <citation type="submission" date="2019-12" db="EMBL/GenBank/DDBJ databases">
        <title>Roseobacter cerasinus sp. nov., isolated from seawater around aquaculture.</title>
        <authorList>
            <person name="Muramatsu S."/>
            <person name="Takabe Y."/>
            <person name="Mori K."/>
            <person name="Takaichi S."/>
            <person name="Hanada S."/>
        </authorList>
    </citation>
    <scope>NUCLEOTIDE SEQUENCE [LARGE SCALE GENOMIC DNA]</scope>
    <source>
        <strain evidence="3 4">AI77</strain>
    </source>
</reference>
<organism evidence="3 4">
    <name type="scientific">Roseobacter cerasinus</name>
    <dbReference type="NCBI Taxonomy" id="2602289"/>
    <lineage>
        <taxon>Bacteria</taxon>
        <taxon>Pseudomonadati</taxon>
        <taxon>Pseudomonadota</taxon>
        <taxon>Alphaproteobacteria</taxon>
        <taxon>Rhodobacterales</taxon>
        <taxon>Roseobacteraceae</taxon>
        <taxon>Roseobacter</taxon>
    </lineage>
</organism>
<dbReference type="PANTHER" id="PTHR35563">
    <property type="entry name" value="BARREL METAL-DEPENDENT HYDROLASE, PUTATIVE (AFU_ORTHOLOGUE AFUA_1G16240)-RELATED"/>
    <property type="match status" value="1"/>
</dbReference>
<dbReference type="InterPro" id="IPR032466">
    <property type="entry name" value="Metal_Hydrolase"/>
</dbReference>
<feature type="region of interest" description="Disordered" evidence="1">
    <location>
        <begin position="1"/>
        <end position="21"/>
    </location>
</feature>
<accession>A0A640VWJ0</accession>
<comment type="caution">
    <text evidence="3">The sequence shown here is derived from an EMBL/GenBank/DDBJ whole genome shotgun (WGS) entry which is preliminary data.</text>
</comment>
<dbReference type="OrthoDB" id="9787654at2"/>
<dbReference type="InterPro" id="IPR006680">
    <property type="entry name" value="Amidohydro-rel"/>
</dbReference>
<dbReference type="AlphaFoldDB" id="A0A640VWJ0"/>
<keyword evidence="4" id="KW-1185">Reference proteome</keyword>
<feature type="domain" description="Amidohydrolase-related" evidence="2">
    <location>
        <begin position="24"/>
        <end position="291"/>
    </location>
</feature>
<dbReference type="RefSeq" id="WP_159980256.1">
    <property type="nucleotide sequence ID" value="NZ_BLIV01000009.1"/>
</dbReference>
<evidence type="ECO:0000259" key="2">
    <source>
        <dbReference type="Pfam" id="PF04909"/>
    </source>
</evidence>
<sequence length="297" mass="32225">MDKPDALIPPAPQAPKRRAPEGACDAHVHLVGGRGEFPLWDGRVENPAPGPDLDGWLHMFRTQCDTLGISRGVIVHSILYGTDNSVTVEAVRRMGAGFRGVGLLPDGAPEAEMDRFVDWNMVAVRLNYVHGGVLSWEGAKAMSPALAERGLHIQMLCHADQHMGELAEDVRKLPVDVVFDHIGWPKDALTPDSAGFRTLCALLSEGKVWVKLSALYRMCAAPYTDADPLVAALIAANPERCLWGSDWPHLMLADATMPQAADLLNAFDRVVPDAQTRDRILVDNPAELFGFGPSGEA</sequence>
<protein>
    <submittedName>
        <fullName evidence="3">2-pyrone-4,6-dicarboxylate hydrolase</fullName>
    </submittedName>
</protein>
<evidence type="ECO:0000313" key="4">
    <source>
        <dbReference type="Proteomes" id="UP000436522"/>
    </source>
</evidence>
<dbReference type="Pfam" id="PF04909">
    <property type="entry name" value="Amidohydro_2"/>
    <property type="match status" value="1"/>
</dbReference>
<dbReference type="EMBL" id="BLIV01000009">
    <property type="protein sequence ID" value="GFE52002.1"/>
    <property type="molecule type" value="Genomic_DNA"/>
</dbReference>
<dbReference type="GO" id="GO:0016787">
    <property type="term" value="F:hydrolase activity"/>
    <property type="evidence" value="ECO:0007669"/>
    <property type="project" value="UniProtKB-KW"/>
</dbReference>
<dbReference type="Proteomes" id="UP000436522">
    <property type="component" value="Unassembled WGS sequence"/>
</dbReference>
<name>A0A640VWJ0_9RHOB</name>
<dbReference type="InterPro" id="IPR052358">
    <property type="entry name" value="Aro_Compnd_Degr_Hydrolases"/>
</dbReference>
<proteinExistence type="predicted"/>
<dbReference type="Gene3D" id="3.20.20.140">
    <property type="entry name" value="Metal-dependent hydrolases"/>
    <property type="match status" value="1"/>
</dbReference>